<sequence length="183" mass="19791">MSEPTTYDVVLLVEQPLSAEDAAQVRSLHGDVEDPVRYHVLLPVEDAAARVESAMGSIAASEVLASPALVMDSQDIAEVQRELLERARTDCDGCVSKLKGQGADVSGEVVSAEPIEALAAKVAEVRAAEAIILTRKHVIAEFFHVDWTSRARRKIGVPILHLLEHENFDEQSEHYGGEGVTGL</sequence>
<accession>A0A975Y2D9</accession>
<proteinExistence type="predicted"/>
<gene>
    <name evidence="1" type="ORF">KRR39_06050</name>
</gene>
<evidence type="ECO:0008006" key="3">
    <source>
        <dbReference type="Google" id="ProtNLM"/>
    </source>
</evidence>
<dbReference type="Proteomes" id="UP000683575">
    <property type="component" value="Chromosome"/>
</dbReference>
<dbReference type="KEGG" id="nps:KRR39_06050"/>
<organism evidence="1 2">
    <name type="scientific">Nocardioides panacis</name>
    <dbReference type="NCBI Taxonomy" id="2849501"/>
    <lineage>
        <taxon>Bacteria</taxon>
        <taxon>Bacillati</taxon>
        <taxon>Actinomycetota</taxon>
        <taxon>Actinomycetes</taxon>
        <taxon>Propionibacteriales</taxon>
        <taxon>Nocardioidaceae</taxon>
        <taxon>Nocardioides</taxon>
    </lineage>
</organism>
<dbReference type="EMBL" id="CP077062">
    <property type="protein sequence ID" value="QWZ10462.1"/>
    <property type="molecule type" value="Genomic_DNA"/>
</dbReference>
<evidence type="ECO:0000313" key="1">
    <source>
        <dbReference type="EMBL" id="QWZ10462.1"/>
    </source>
</evidence>
<dbReference type="AlphaFoldDB" id="A0A975Y2D9"/>
<name>A0A975Y2D9_9ACTN</name>
<reference evidence="1" key="1">
    <citation type="submission" date="2021-06" db="EMBL/GenBank/DDBJ databases">
        <title>Complete genome sequence of Nocardioides sp. G188.</title>
        <authorList>
            <person name="Im W.-T."/>
        </authorList>
    </citation>
    <scope>NUCLEOTIDE SEQUENCE</scope>
    <source>
        <strain evidence="1">G188</strain>
    </source>
</reference>
<keyword evidence="2" id="KW-1185">Reference proteome</keyword>
<evidence type="ECO:0000313" key="2">
    <source>
        <dbReference type="Proteomes" id="UP000683575"/>
    </source>
</evidence>
<protein>
    <recommendedName>
        <fullName evidence="3">Universal stress protein</fullName>
    </recommendedName>
</protein>